<reference evidence="1" key="1">
    <citation type="submission" date="2023-04" db="EMBL/GenBank/DDBJ databases">
        <title>Draft Genome sequencing of Naganishia species isolated from polar environments using Oxford Nanopore Technology.</title>
        <authorList>
            <person name="Leo P."/>
            <person name="Venkateswaran K."/>
        </authorList>
    </citation>
    <scope>NUCLEOTIDE SEQUENCE</scope>
    <source>
        <strain evidence="1">MNA-CCFEE 5261</strain>
    </source>
</reference>
<dbReference type="EMBL" id="JASBWR010000121">
    <property type="protein sequence ID" value="KAJ9093610.1"/>
    <property type="molecule type" value="Genomic_DNA"/>
</dbReference>
<evidence type="ECO:0000313" key="2">
    <source>
        <dbReference type="Proteomes" id="UP001241377"/>
    </source>
</evidence>
<keyword evidence="2" id="KW-1185">Reference proteome</keyword>
<protein>
    <submittedName>
        <fullName evidence="1">Uncharacterized protein</fullName>
    </submittedName>
</protein>
<dbReference type="Proteomes" id="UP001241377">
    <property type="component" value="Unassembled WGS sequence"/>
</dbReference>
<gene>
    <name evidence="1" type="ORF">QFC19_008277</name>
</gene>
<accession>A0ACC2V2N1</accession>
<comment type="caution">
    <text evidence="1">The sequence shown here is derived from an EMBL/GenBank/DDBJ whole genome shotgun (WGS) entry which is preliminary data.</text>
</comment>
<name>A0ACC2V2N1_9TREE</name>
<evidence type="ECO:0000313" key="1">
    <source>
        <dbReference type="EMBL" id="KAJ9093610.1"/>
    </source>
</evidence>
<sequence>MKWPYPLSSSLADSRQTRSVRLSLIGDEIDPVQVRNSRGFVTEERLLKGLERRILCSLYLKKQEIGLTSVWVFYNIPSSDHTFVTTLDAAQSVFVHSAIDSRPSQIRGVTRSKSVSSHRDVHRAGPRSRKRRKLEDNSEGYGGSGRGSDSAEEEDEEDRNDDDSDDEGDERWLVLGSTSLKAVMEGVCKASPELVPSANSPDSSIYIPVLQPKSSSKGTVADGANASSRHASATPGPALLIPKIESQDPSQTAASFALPYPYGPSPVQSPANGQYIYSHAQPPPQPLSAAKRNGSVTSNAQVGTPAGAPLSSPLPQRTVSNSTTGSQAATPANTGLQTPTQTHAKTANGRGFFTNMPPPATGQRTATTTGTPAPVPMQYPPPPHGQPYGYPYPPLYPGYPGHPQYPGYPPYPPHMSYAHPGYQPNGAPVPILVPVSGPQSHGQAASSSTSGPASSPYPYHPIANTPYAQGMTPTQLPGYPYPLPAPYPSLPLAQGDHRIPDPSGVSNTLGIQSDHVTFQGKGLLSWILAERGDGKTLVKGKVVRCDGWDGFLGLGTVEDSDQSEDESEVAHDGNHADAEGGLEALVKAAARRNERKRKREERELALTAHSDRHGQRSDGSSRTRVKWGIEIRVNLRLMNGSLPSKVTIASFGKSPTVKRASAAISERSVSNAVNSTHMKSSAVTTAGRPVVGLPAPRSVGAPAQISKSVAATPARPSMTPTPAAGQTASIKQPATFVNGSLQHSRPSGQVHPSSTPHPASVAKTNHSGGLREDTTRTSTSVVDTGSSASTNPLAGPGGSISGTGGRTIARSQTRASVQPTSQAASLALRRVHQSTANGGTPNESTPGSTPTPSIAIPLKTGITLDSALKTPPERSTTISQSSSKTPSGKTQSHGHVASADRIDPLRTPRQSTHRTSLPTPKSSPATGLALAKSILRYPASQHTIELAQKLVGKEMFQNIVSEMGLHPAEIIRESPVKNKPSKLSESVNITSRTQPATTRAKAINSLENPLLDQADQARASTSGPLATSQTNKQNISGKRTASQPSHESATSNTVAQHPAKSRVLSCDHCKTTETRVWRVKQLPGGKERRVCDACGLYFNTTKKMRPKELWGTQKIELPGTSVKTRQQAAALTDAHKGKEKEVSVVIDTTVKSGMATTSHTTQQSTMSKTYDLNASPQRKARPSTSNALDSSTWTPRRSSRLNRHVDLSPTGRPPGSHHKPALDEVCDAAMSPRRSTRLTPRKISKGKNKDIELVATGKAQKRLMELTKDASTSSPRRSLTPALAAVAGTGALDKQSGHAIKENIWDDNDFSFLLSDNIDEIQEAGSFATDPVGSSSGLDFEMEQYLSTSDQRAPVADFNPDLLLNEGEGDDHEPKFTQKEMELLLMLSSGIASEEMGPDVPNVEPLNAVAGPSRQGHLLLDGTEWTDESSPWEISTPSAAQWKLS</sequence>
<organism evidence="1 2">
    <name type="scientific">Naganishia cerealis</name>
    <dbReference type="NCBI Taxonomy" id="610337"/>
    <lineage>
        <taxon>Eukaryota</taxon>
        <taxon>Fungi</taxon>
        <taxon>Dikarya</taxon>
        <taxon>Basidiomycota</taxon>
        <taxon>Agaricomycotina</taxon>
        <taxon>Tremellomycetes</taxon>
        <taxon>Filobasidiales</taxon>
        <taxon>Filobasidiaceae</taxon>
        <taxon>Naganishia</taxon>
    </lineage>
</organism>
<proteinExistence type="predicted"/>